<dbReference type="PANTHER" id="PTHR14209">
    <property type="entry name" value="ISOAMYL ACETATE-HYDROLYZING ESTERASE 1"/>
    <property type="match status" value="1"/>
</dbReference>
<dbReference type="GO" id="GO:0016787">
    <property type="term" value="F:hydrolase activity"/>
    <property type="evidence" value="ECO:0007669"/>
    <property type="project" value="UniProtKB-KW"/>
</dbReference>
<proteinExistence type="predicted"/>
<evidence type="ECO:0000313" key="3">
    <source>
        <dbReference type="Proteomes" id="UP001597405"/>
    </source>
</evidence>
<sequence>MSNEQVNWLLKLIQPERSLASLPGGANFDQDAHAALLGLPAEVYAAELGRLQGEASEAASVLLANQAVGLMIDCLPLRNGANIVTFGDSLTSDPQSWAAILREMLKMRRGADKISMTISAVAAETTTHGLVRFGEIANAQPDWVIFLVGTNDARTQGPHPTKTLVHHEETARNIAELRQRVATETKARTIWITPPAANEAQVAAHWGLSRFGVRFRNEDLGRVAEIVRDGDAPVIDAFASLGSPPPSDLLMDDGLHLTLAGQKRMALEVIRGWSALK</sequence>
<dbReference type="Proteomes" id="UP001597405">
    <property type="component" value="Unassembled WGS sequence"/>
</dbReference>
<dbReference type="Pfam" id="PF13472">
    <property type="entry name" value="Lipase_GDSL_2"/>
    <property type="match status" value="1"/>
</dbReference>
<keyword evidence="2" id="KW-0378">Hydrolase</keyword>
<comment type="caution">
    <text evidence="2">The sequence shown here is derived from an EMBL/GenBank/DDBJ whole genome shotgun (WGS) entry which is preliminary data.</text>
</comment>
<dbReference type="EMBL" id="JBHUGZ010000028">
    <property type="protein sequence ID" value="MFD1987129.1"/>
    <property type="molecule type" value="Genomic_DNA"/>
</dbReference>
<protein>
    <submittedName>
        <fullName evidence="2">SGNH/GDSL hydrolase family protein</fullName>
    </submittedName>
</protein>
<dbReference type="RefSeq" id="WP_379104918.1">
    <property type="nucleotide sequence ID" value="NZ_JBHUGZ010000028.1"/>
</dbReference>
<organism evidence="2 3">
    <name type="scientific">Mesorhizobium newzealandense</name>
    <dbReference type="NCBI Taxonomy" id="1300302"/>
    <lineage>
        <taxon>Bacteria</taxon>
        <taxon>Pseudomonadati</taxon>
        <taxon>Pseudomonadota</taxon>
        <taxon>Alphaproteobacteria</taxon>
        <taxon>Hyphomicrobiales</taxon>
        <taxon>Phyllobacteriaceae</taxon>
        <taxon>Mesorhizobium</taxon>
    </lineage>
</organism>
<dbReference type="InterPro" id="IPR036514">
    <property type="entry name" value="SGNH_hydro_sf"/>
</dbReference>
<dbReference type="InterPro" id="IPR013830">
    <property type="entry name" value="SGNH_hydro"/>
</dbReference>
<dbReference type="InterPro" id="IPR045136">
    <property type="entry name" value="Iah1-like"/>
</dbReference>
<feature type="domain" description="SGNH hydrolase-type esterase" evidence="1">
    <location>
        <begin position="86"/>
        <end position="264"/>
    </location>
</feature>
<reference evidence="3" key="1">
    <citation type="journal article" date="2019" name="Int. J. Syst. Evol. Microbiol.">
        <title>The Global Catalogue of Microorganisms (GCM) 10K type strain sequencing project: providing services to taxonomists for standard genome sequencing and annotation.</title>
        <authorList>
            <consortium name="The Broad Institute Genomics Platform"/>
            <consortium name="The Broad Institute Genome Sequencing Center for Infectious Disease"/>
            <person name="Wu L."/>
            <person name="Ma J."/>
        </authorList>
    </citation>
    <scope>NUCLEOTIDE SEQUENCE [LARGE SCALE GENOMIC DNA]</scope>
    <source>
        <strain evidence="3">CGMCC 1.16225</strain>
    </source>
</reference>
<gene>
    <name evidence="2" type="ORF">ACFSOZ_32405</name>
</gene>
<keyword evidence="3" id="KW-1185">Reference proteome</keyword>
<accession>A0ABW4UJN1</accession>
<dbReference type="Gene3D" id="3.40.50.1110">
    <property type="entry name" value="SGNH hydrolase"/>
    <property type="match status" value="1"/>
</dbReference>
<dbReference type="SUPFAM" id="SSF52266">
    <property type="entry name" value="SGNH hydrolase"/>
    <property type="match status" value="1"/>
</dbReference>
<dbReference type="PANTHER" id="PTHR14209:SF19">
    <property type="entry name" value="ISOAMYL ACETATE-HYDROLYZING ESTERASE 1 HOMOLOG"/>
    <property type="match status" value="1"/>
</dbReference>
<evidence type="ECO:0000259" key="1">
    <source>
        <dbReference type="Pfam" id="PF13472"/>
    </source>
</evidence>
<evidence type="ECO:0000313" key="2">
    <source>
        <dbReference type="EMBL" id="MFD1987129.1"/>
    </source>
</evidence>
<name>A0ABW4UJN1_9HYPH</name>